<gene>
    <name evidence="1" type="ORF">PTKU64_39790</name>
</gene>
<evidence type="ECO:0000313" key="2">
    <source>
        <dbReference type="Proteomes" id="UP001319874"/>
    </source>
</evidence>
<accession>A0ABM7TMQ9</accession>
<evidence type="ECO:0000313" key="1">
    <source>
        <dbReference type="EMBL" id="BCZ80304.1"/>
    </source>
</evidence>
<proteinExistence type="predicted"/>
<reference evidence="1 2" key="1">
    <citation type="journal article" date="2022" name="Front. Microbiol.">
        <title>Identification and characterization of a novel class of self-sufficient cytochrome P450 hydroxylase involved in cyclohexanecarboxylate degradation in Paraburkholderia terrae strain KU-64.</title>
        <authorList>
            <person name="Yamamoto T."/>
            <person name="Hasegawa Y."/>
            <person name="Iwaki H."/>
        </authorList>
    </citation>
    <scope>NUCLEOTIDE SEQUENCE [LARGE SCALE GENOMIC DNA]</scope>
    <source>
        <strain evidence="1 2">KU-64</strain>
    </source>
</reference>
<dbReference type="RefSeq" id="WP_229514924.1">
    <property type="nucleotide sequence ID" value="NZ_AP024956.1"/>
</dbReference>
<name>A0ABM7TMQ9_9BURK</name>
<sequence>MINSTAQAGLSLSRPVFTDREIQFSAFGLNWGFCSYAIPVDLAVERLGASDSSGQQLNLAFQINRQRIMQAVIEAGSPVPGKRVLLVSV</sequence>
<dbReference type="Proteomes" id="UP001319874">
    <property type="component" value="Chromosome 2"/>
</dbReference>
<protein>
    <submittedName>
        <fullName evidence="1">Uncharacterized protein</fullName>
    </submittedName>
</protein>
<keyword evidence="2" id="KW-1185">Reference proteome</keyword>
<dbReference type="EMBL" id="AP024956">
    <property type="protein sequence ID" value="BCZ80304.1"/>
    <property type="molecule type" value="Genomic_DNA"/>
</dbReference>
<organism evidence="1 2">
    <name type="scientific">Paraburkholderia terrae</name>
    <dbReference type="NCBI Taxonomy" id="311230"/>
    <lineage>
        <taxon>Bacteria</taxon>
        <taxon>Pseudomonadati</taxon>
        <taxon>Pseudomonadota</taxon>
        <taxon>Betaproteobacteria</taxon>
        <taxon>Burkholderiales</taxon>
        <taxon>Burkholderiaceae</taxon>
        <taxon>Paraburkholderia</taxon>
    </lineage>
</organism>